<feature type="signal peptide" evidence="2">
    <location>
        <begin position="1"/>
        <end position="22"/>
    </location>
</feature>
<comment type="caution">
    <text evidence="3">The sequence shown here is derived from an EMBL/GenBank/DDBJ whole genome shotgun (WGS) entry which is preliminary data.</text>
</comment>
<evidence type="ECO:0000313" key="4">
    <source>
        <dbReference type="Proteomes" id="UP000585474"/>
    </source>
</evidence>
<gene>
    <name evidence="3" type="ORF">Acr_11g0005150</name>
</gene>
<dbReference type="AlphaFoldDB" id="A0A7J0FD90"/>
<name>A0A7J0FD90_9ERIC</name>
<protein>
    <submittedName>
        <fullName evidence="3">Uncharacterized protein</fullName>
    </submittedName>
</protein>
<proteinExistence type="predicted"/>
<accession>A0A7J0FD90</accession>
<keyword evidence="2" id="KW-0732">Signal</keyword>
<organism evidence="3 4">
    <name type="scientific">Actinidia rufa</name>
    <dbReference type="NCBI Taxonomy" id="165716"/>
    <lineage>
        <taxon>Eukaryota</taxon>
        <taxon>Viridiplantae</taxon>
        <taxon>Streptophyta</taxon>
        <taxon>Embryophyta</taxon>
        <taxon>Tracheophyta</taxon>
        <taxon>Spermatophyta</taxon>
        <taxon>Magnoliopsida</taxon>
        <taxon>eudicotyledons</taxon>
        <taxon>Gunneridae</taxon>
        <taxon>Pentapetalae</taxon>
        <taxon>asterids</taxon>
        <taxon>Ericales</taxon>
        <taxon>Actinidiaceae</taxon>
        <taxon>Actinidia</taxon>
    </lineage>
</organism>
<feature type="chain" id="PRO_5029569909" evidence="2">
    <location>
        <begin position="23"/>
        <end position="252"/>
    </location>
</feature>
<feature type="region of interest" description="Disordered" evidence="1">
    <location>
        <begin position="31"/>
        <end position="176"/>
    </location>
</feature>
<feature type="compositionally biased region" description="Basic residues" evidence="1">
    <location>
        <begin position="165"/>
        <end position="175"/>
    </location>
</feature>
<evidence type="ECO:0000313" key="3">
    <source>
        <dbReference type="EMBL" id="GFY96209.1"/>
    </source>
</evidence>
<sequence>MCIFHTVQVVVILEILIRRSGSAPVKLLTPEKHGCGSSVPAPGARTGVLGQGSGLEKHRNFVKTVLENRHSKNSSKETGATDPDVKVLESSPRGRQPKRKHEKSSILPEEHGKTEPSSKKWETNPVKKAGISNDDRRTEGQSRGSGRNKRRNFNSDSTASQKQGRNTHTKQTKVSKKFEVAGHRPSAAAKLAKHKKVRLGKLFFHFKLEFEMVRFEAKMANSLAKPAIVYVYTPRVCADVEMANGFCSQRHA</sequence>
<evidence type="ECO:0000256" key="2">
    <source>
        <dbReference type="SAM" id="SignalP"/>
    </source>
</evidence>
<feature type="compositionally biased region" description="Polar residues" evidence="1">
    <location>
        <begin position="154"/>
        <end position="164"/>
    </location>
</feature>
<dbReference type="EMBL" id="BJWL01000011">
    <property type="protein sequence ID" value="GFY96209.1"/>
    <property type="molecule type" value="Genomic_DNA"/>
</dbReference>
<keyword evidence="4" id="KW-1185">Reference proteome</keyword>
<reference evidence="3 4" key="1">
    <citation type="submission" date="2019-07" db="EMBL/GenBank/DDBJ databases">
        <title>De Novo Assembly of kiwifruit Actinidia rufa.</title>
        <authorList>
            <person name="Sugita-Konishi S."/>
            <person name="Sato K."/>
            <person name="Mori E."/>
            <person name="Abe Y."/>
            <person name="Kisaki G."/>
            <person name="Hamano K."/>
            <person name="Suezawa K."/>
            <person name="Otani M."/>
            <person name="Fukuda T."/>
            <person name="Manabe T."/>
            <person name="Gomi K."/>
            <person name="Tabuchi M."/>
            <person name="Akimitsu K."/>
            <person name="Kataoka I."/>
        </authorList>
    </citation>
    <scope>NUCLEOTIDE SEQUENCE [LARGE SCALE GENOMIC DNA]</scope>
    <source>
        <strain evidence="4">cv. Fuchu</strain>
    </source>
</reference>
<feature type="compositionally biased region" description="Basic and acidic residues" evidence="1">
    <location>
        <begin position="108"/>
        <end position="122"/>
    </location>
</feature>
<dbReference type="Proteomes" id="UP000585474">
    <property type="component" value="Unassembled WGS sequence"/>
</dbReference>
<evidence type="ECO:0000256" key="1">
    <source>
        <dbReference type="SAM" id="MobiDB-lite"/>
    </source>
</evidence>
<dbReference type="OrthoDB" id="1819242at2759"/>